<accession>A0A5N7B9E7</accession>
<feature type="transmembrane region" description="Helical" evidence="2">
    <location>
        <begin position="6"/>
        <end position="31"/>
    </location>
</feature>
<gene>
    <name evidence="3" type="ORF">BDV26DRAFT_261851</name>
</gene>
<sequence length="55" mass="6137">MMTSAIYVIHVAVTLEGFACWNLASTVVPLLRTPGYTSRSSFHTYRTSSPLQMKD</sequence>
<name>A0A5N7B9E7_9EURO</name>
<evidence type="ECO:0000313" key="3">
    <source>
        <dbReference type="EMBL" id="KAE8378386.1"/>
    </source>
</evidence>
<dbReference type="AlphaFoldDB" id="A0A5N7B9E7"/>
<keyword evidence="2" id="KW-0812">Transmembrane</keyword>
<evidence type="ECO:0000256" key="2">
    <source>
        <dbReference type="SAM" id="Phobius"/>
    </source>
</evidence>
<keyword evidence="2" id="KW-1133">Transmembrane helix</keyword>
<protein>
    <submittedName>
        <fullName evidence="3">Uncharacterized protein</fullName>
    </submittedName>
</protein>
<dbReference type="EMBL" id="ML736209">
    <property type="protein sequence ID" value="KAE8378386.1"/>
    <property type="molecule type" value="Genomic_DNA"/>
</dbReference>
<keyword evidence="2" id="KW-0472">Membrane</keyword>
<reference evidence="3 4" key="1">
    <citation type="submission" date="2019-04" db="EMBL/GenBank/DDBJ databases">
        <title>Friends and foes A comparative genomics studyof 23 Aspergillus species from section Flavi.</title>
        <authorList>
            <consortium name="DOE Joint Genome Institute"/>
            <person name="Kjaerbolling I."/>
            <person name="Vesth T."/>
            <person name="Frisvad J.C."/>
            <person name="Nybo J.L."/>
            <person name="Theobald S."/>
            <person name="Kildgaard S."/>
            <person name="Isbrandt T."/>
            <person name="Kuo A."/>
            <person name="Sato A."/>
            <person name="Lyhne E.K."/>
            <person name="Kogle M.E."/>
            <person name="Wiebenga A."/>
            <person name="Kun R.S."/>
            <person name="Lubbers R.J."/>
            <person name="Makela M.R."/>
            <person name="Barry K."/>
            <person name="Chovatia M."/>
            <person name="Clum A."/>
            <person name="Daum C."/>
            <person name="Haridas S."/>
            <person name="He G."/>
            <person name="LaButti K."/>
            <person name="Lipzen A."/>
            <person name="Mondo S."/>
            <person name="Riley R."/>
            <person name="Salamov A."/>
            <person name="Simmons B.A."/>
            <person name="Magnuson J.K."/>
            <person name="Henrissat B."/>
            <person name="Mortensen U.H."/>
            <person name="Larsen T.O."/>
            <person name="Devries R.P."/>
            <person name="Grigoriev I.V."/>
            <person name="Machida M."/>
            <person name="Baker S.E."/>
            <person name="Andersen M.R."/>
        </authorList>
    </citation>
    <scope>NUCLEOTIDE SEQUENCE [LARGE SCALE GENOMIC DNA]</scope>
    <source>
        <strain evidence="3 4">IBT 29228</strain>
    </source>
</reference>
<organism evidence="3 4">
    <name type="scientific">Aspergillus bertholletiae</name>
    <dbReference type="NCBI Taxonomy" id="1226010"/>
    <lineage>
        <taxon>Eukaryota</taxon>
        <taxon>Fungi</taxon>
        <taxon>Dikarya</taxon>
        <taxon>Ascomycota</taxon>
        <taxon>Pezizomycotina</taxon>
        <taxon>Eurotiomycetes</taxon>
        <taxon>Eurotiomycetidae</taxon>
        <taxon>Eurotiales</taxon>
        <taxon>Aspergillaceae</taxon>
        <taxon>Aspergillus</taxon>
        <taxon>Aspergillus subgen. Circumdati</taxon>
    </lineage>
</organism>
<feature type="region of interest" description="Disordered" evidence="1">
    <location>
        <begin position="35"/>
        <end position="55"/>
    </location>
</feature>
<evidence type="ECO:0000256" key="1">
    <source>
        <dbReference type="SAM" id="MobiDB-lite"/>
    </source>
</evidence>
<proteinExistence type="predicted"/>
<dbReference type="Proteomes" id="UP000326198">
    <property type="component" value="Unassembled WGS sequence"/>
</dbReference>
<keyword evidence="4" id="KW-1185">Reference proteome</keyword>
<evidence type="ECO:0000313" key="4">
    <source>
        <dbReference type="Proteomes" id="UP000326198"/>
    </source>
</evidence>